<evidence type="ECO:0000259" key="1">
    <source>
        <dbReference type="PROSITE" id="PS50930"/>
    </source>
</evidence>
<comment type="caution">
    <text evidence="2">The sequence shown here is derived from an EMBL/GenBank/DDBJ whole genome shotgun (WGS) entry which is preliminary data.</text>
</comment>
<feature type="domain" description="HTH LytTR-type" evidence="1">
    <location>
        <begin position="1"/>
        <end position="105"/>
    </location>
</feature>
<gene>
    <name evidence="2" type="ORF">AFM12_14510</name>
</gene>
<dbReference type="Proteomes" id="UP000050454">
    <property type="component" value="Unassembled WGS sequence"/>
</dbReference>
<dbReference type="PANTHER" id="PTHR37299:SF1">
    <property type="entry name" value="STAGE 0 SPORULATION PROTEIN A HOMOLOG"/>
    <property type="match status" value="1"/>
</dbReference>
<accession>A0A0P7BT49</accession>
<dbReference type="STRING" id="1605367.AFM12_14510"/>
<protein>
    <recommendedName>
        <fullName evidence="1">HTH LytTR-type domain-containing protein</fullName>
    </recommendedName>
</protein>
<dbReference type="AlphaFoldDB" id="A0A0P7BT49"/>
<keyword evidence="3" id="KW-1185">Reference proteome</keyword>
<organism evidence="2 3">
    <name type="scientific">Jiulongibacter sediminis</name>
    <dbReference type="NCBI Taxonomy" id="1605367"/>
    <lineage>
        <taxon>Bacteria</taxon>
        <taxon>Pseudomonadati</taxon>
        <taxon>Bacteroidota</taxon>
        <taxon>Cytophagia</taxon>
        <taxon>Cytophagales</taxon>
        <taxon>Leadbetterellaceae</taxon>
        <taxon>Jiulongibacter</taxon>
    </lineage>
</organism>
<name>A0A0P7BT49_9BACT</name>
<dbReference type="SMART" id="SM00850">
    <property type="entry name" value="LytTR"/>
    <property type="match status" value="1"/>
</dbReference>
<evidence type="ECO:0000313" key="2">
    <source>
        <dbReference type="EMBL" id="KPM47679.1"/>
    </source>
</evidence>
<dbReference type="GO" id="GO:0000156">
    <property type="term" value="F:phosphorelay response regulator activity"/>
    <property type="evidence" value="ECO:0007669"/>
    <property type="project" value="InterPro"/>
</dbReference>
<dbReference type="PANTHER" id="PTHR37299">
    <property type="entry name" value="TRANSCRIPTIONAL REGULATOR-RELATED"/>
    <property type="match status" value="1"/>
</dbReference>
<dbReference type="Gene3D" id="2.40.50.1020">
    <property type="entry name" value="LytTr DNA-binding domain"/>
    <property type="match status" value="1"/>
</dbReference>
<sequence length="108" mass="12321">MKKIRIGGHLFAQPKKLLRLEADVNYTHIYYKDGRYVYVATTLGKLESRLKEHGFYRVDRGTVVNVDSIKSYRKVGSCLKAKLSNDLEVNVSKRRVKAFLELSSALAS</sequence>
<dbReference type="GO" id="GO:0003677">
    <property type="term" value="F:DNA binding"/>
    <property type="evidence" value="ECO:0007669"/>
    <property type="project" value="InterPro"/>
</dbReference>
<evidence type="ECO:0000313" key="3">
    <source>
        <dbReference type="Proteomes" id="UP000050454"/>
    </source>
</evidence>
<dbReference type="InterPro" id="IPR046947">
    <property type="entry name" value="LytR-like"/>
</dbReference>
<dbReference type="Pfam" id="PF04397">
    <property type="entry name" value="LytTR"/>
    <property type="match status" value="1"/>
</dbReference>
<dbReference type="InterPro" id="IPR007492">
    <property type="entry name" value="LytTR_DNA-bd_dom"/>
</dbReference>
<proteinExistence type="predicted"/>
<dbReference type="RefSeq" id="WP_055149480.1">
    <property type="nucleotide sequence ID" value="NZ_JXSZ01000010.1"/>
</dbReference>
<reference evidence="2 3" key="1">
    <citation type="submission" date="2015-07" db="EMBL/GenBank/DDBJ databases">
        <title>The draft genome sequence of Leadbetterella sp. JN14-9.</title>
        <authorList>
            <person name="Liu Y."/>
            <person name="Du J."/>
            <person name="Shao Z."/>
        </authorList>
    </citation>
    <scope>NUCLEOTIDE SEQUENCE [LARGE SCALE GENOMIC DNA]</scope>
    <source>
        <strain evidence="2 3">JN14-9</strain>
    </source>
</reference>
<dbReference type="PROSITE" id="PS50930">
    <property type="entry name" value="HTH_LYTTR"/>
    <property type="match status" value="1"/>
</dbReference>
<dbReference type="EMBL" id="LGTQ01000010">
    <property type="protein sequence ID" value="KPM47679.1"/>
    <property type="molecule type" value="Genomic_DNA"/>
</dbReference>
<dbReference type="OrthoDB" id="935481at2"/>